<gene>
    <name evidence="5" type="ORF">J2Z17_004745</name>
</gene>
<sequence length="499" mass="52147">MGMAHTAPAAGDEDATHSIGVPGAAPDARDAAAAAAGPDADELRAIFAALGEDTSTLGLDLVDIAGTVQDLAQMSKRHAGQFSRIATNAQAIAAINRKVAGTLGEIDATASDARDMLAKSSERMAGAVTAIDSLVEVSSRISGEIGGFGQSLADVDKVATEIGTIARQTNLLALNAAIEAARAGEAGKGFAVVASEIRALSLQTTHATGAIQATLVELRDKINRLSEAGTGASRNAVGVRQTSQEMSDAFGAMEAVITRVLDSAVMMAGTTKTVEQECAAFIDVLGELTGDVEQSDRQLQGASGRVDRMVGLSERLIQRIAEAGVETADSRWIGTALDVAAQIAQAFETAVDRGAIDLARLFDRSYRPIPGSDPPQVMAAFTELADRLLPAIIEPVAASDDRVGFCAAVDDNGYLPTHNAKFSQAQRPGDSVWNTAHCRNRRIFNDRVGLAAGRSTAPFLVQTYRRDMGGGNFVLMKDISAPITIKGRHWGGLRIAVKL</sequence>
<dbReference type="Proteomes" id="UP000759443">
    <property type="component" value="Unassembled WGS sequence"/>
</dbReference>
<evidence type="ECO:0000256" key="3">
    <source>
        <dbReference type="SAM" id="MobiDB-lite"/>
    </source>
</evidence>
<dbReference type="Pfam" id="PF00015">
    <property type="entry name" value="MCPsignal"/>
    <property type="match status" value="1"/>
</dbReference>
<evidence type="ECO:0000256" key="1">
    <source>
        <dbReference type="ARBA" id="ARBA00023224"/>
    </source>
</evidence>
<reference evidence="5 6" key="1">
    <citation type="submission" date="2021-03" db="EMBL/GenBank/DDBJ databases">
        <title>Genomic Encyclopedia of Type Strains, Phase IV (KMG-IV): sequencing the most valuable type-strain genomes for metagenomic binning, comparative biology and taxonomic classification.</title>
        <authorList>
            <person name="Goeker M."/>
        </authorList>
    </citation>
    <scope>NUCLEOTIDE SEQUENCE [LARGE SCALE GENOMIC DNA]</scope>
    <source>
        <strain evidence="5 6">DSM 21600</strain>
    </source>
</reference>
<name>A0ABS4E5Q9_9HYPH</name>
<comment type="caution">
    <text evidence="5">The sequence shown here is derived from an EMBL/GenBank/DDBJ whole genome shotgun (WGS) entry which is preliminary data.</text>
</comment>
<keyword evidence="1 2" id="KW-0807">Transducer</keyword>
<evidence type="ECO:0000259" key="4">
    <source>
        <dbReference type="PROSITE" id="PS50111"/>
    </source>
</evidence>
<dbReference type="EMBL" id="JAGGJU010000016">
    <property type="protein sequence ID" value="MBP1853284.1"/>
    <property type="molecule type" value="Genomic_DNA"/>
</dbReference>
<accession>A0ABS4E5Q9</accession>
<evidence type="ECO:0000313" key="6">
    <source>
        <dbReference type="Proteomes" id="UP000759443"/>
    </source>
</evidence>
<dbReference type="Gene3D" id="1.10.287.950">
    <property type="entry name" value="Methyl-accepting chemotaxis protein"/>
    <property type="match status" value="1"/>
</dbReference>
<keyword evidence="6" id="KW-1185">Reference proteome</keyword>
<dbReference type="SUPFAM" id="SSF58104">
    <property type="entry name" value="Methyl-accepting chemotaxis protein (MCP) signaling domain"/>
    <property type="match status" value="1"/>
</dbReference>
<dbReference type="SMART" id="SM00283">
    <property type="entry name" value="MA"/>
    <property type="match status" value="1"/>
</dbReference>
<dbReference type="RefSeq" id="WP_245224316.1">
    <property type="nucleotide sequence ID" value="NZ_JAGGJU010000016.1"/>
</dbReference>
<proteinExistence type="predicted"/>
<evidence type="ECO:0000256" key="2">
    <source>
        <dbReference type="PROSITE-ProRule" id="PRU00284"/>
    </source>
</evidence>
<organism evidence="5 6">
    <name type="scientific">Rhizobium halophytocola</name>
    <dbReference type="NCBI Taxonomy" id="735519"/>
    <lineage>
        <taxon>Bacteria</taxon>
        <taxon>Pseudomonadati</taxon>
        <taxon>Pseudomonadota</taxon>
        <taxon>Alphaproteobacteria</taxon>
        <taxon>Hyphomicrobiales</taxon>
        <taxon>Rhizobiaceae</taxon>
        <taxon>Rhizobium/Agrobacterium group</taxon>
        <taxon>Rhizobium</taxon>
    </lineage>
</organism>
<dbReference type="PROSITE" id="PS50111">
    <property type="entry name" value="CHEMOTAXIS_TRANSDUC_2"/>
    <property type="match status" value="1"/>
</dbReference>
<dbReference type="PANTHER" id="PTHR32089:SF112">
    <property type="entry name" value="LYSOZYME-LIKE PROTEIN-RELATED"/>
    <property type="match status" value="1"/>
</dbReference>
<feature type="domain" description="Methyl-accepting transducer" evidence="4">
    <location>
        <begin position="53"/>
        <end position="293"/>
    </location>
</feature>
<dbReference type="InterPro" id="IPR004089">
    <property type="entry name" value="MCPsignal_dom"/>
</dbReference>
<feature type="compositionally biased region" description="Low complexity" evidence="3">
    <location>
        <begin position="22"/>
        <end position="35"/>
    </location>
</feature>
<protein>
    <submittedName>
        <fullName evidence="5">Methyl-accepting chemotaxis protein</fullName>
    </submittedName>
</protein>
<feature type="region of interest" description="Disordered" evidence="3">
    <location>
        <begin position="1"/>
        <end position="35"/>
    </location>
</feature>
<dbReference type="PANTHER" id="PTHR32089">
    <property type="entry name" value="METHYL-ACCEPTING CHEMOTAXIS PROTEIN MCPB"/>
    <property type="match status" value="1"/>
</dbReference>
<evidence type="ECO:0000313" key="5">
    <source>
        <dbReference type="EMBL" id="MBP1853284.1"/>
    </source>
</evidence>